<evidence type="ECO:0008006" key="6">
    <source>
        <dbReference type="Google" id="ProtNLM"/>
    </source>
</evidence>
<keyword evidence="2" id="KW-0378">Hydrolase</keyword>
<protein>
    <recommendedName>
        <fullName evidence="6">Nucleotide kinase</fullName>
    </recommendedName>
</protein>
<evidence type="ECO:0000256" key="1">
    <source>
        <dbReference type="ARBA" id="ARBA00022741"/>
    </source>
</evidence>
<reference evidence="4 5" key="1">
    <citation type="submission" date="2018-08" db="EMBL/GenBank/DDBJ databases">
        <title>A genome reference for cultivated species of the human gut microbiota.</title>
        <authorList>
            <person name="Zou Y."/>
            <person name="Xue W."/>
            <person name="Luo G."/>
        </authorList>
    </citation>
    <scope>NUCLEOTIDE SEQUENCE [LARGE SCALE GENOMIC DNA]</scope>
    <source>
        <strain evidence="4 5">AF35-6BH</strain>
    </source>
</reference>
<dbReference type="GO" id="GO:0005524">
    <property type="term" value="F:ATP binding"/>
    <property type="evidence" value="ECO:0007669"/>
    <property type="project" value="UniProtKB-KW"/>
</dbReference>
<dbReference type="GO" id="GO:0017111">
    <property type="term" value="F:ribonucleoside triphosphate phosphatase activity"/>
    <property type="evidence" value="ECO:0007669"/>
    <property type="project" value="InterPro"/>
</dbReference>
<dbReference type="Gene3D" id="3.40.50.300">
    <property type="entry name" value="P-loop containing nucleotide triphosphate hydrolases"/>
    <property type="match status" value="1"/>
</dbReference>
<gene>
    <name evidence="4" type="ORF">DWZ83_07435</name>
</gene>
<dbReference type="OrthoDB" id="9786803at2"/>
<keyword evidence="3" id="KW-0067">ATP-binding</keyword>
<accession>A0A415P951</accession>
<evidence type="ECO:0000313" key="5">
    <source>
        <dbReference type="Proteomes" id="UP000284868"/>
    </source>
</evidence>
<dbReference type="PANTHER" id="PTHR43146">
    <property type="entry name" value="CANCER-RELATED NUCLEOSIDE-TRIPHOSPHATASE"/>
    <property type="match status" value="1"/>
</dbReference>
<evidence type="ECO:0000313" key="4">
    <source>
        <dbReference type="EMBL" id="RHM09272.1"/>
    </source>
</evidence>
<comment type="caution">
    <text evidence="4">The sequence shown here is derived from an EMBL/GenBank/DDBJ whole genome shotgun (WGS) entry which is preliminary data.</text>
</comment>
<dbReference type="AlphaFoldDB" id="A0A415P951"/>
<keyword evidence="1" id="KW-0547">Nucleotide-binding</keyword>
<dbReference type="Pfam" id="PF03266">
    <property type="entry name" value="NTPase_1"/>
    <property type="match status" value="1"/>
</dbReference>
<dbReference type="InterPro" id="IPR004948">
    <property type="entry name" value="Nuc-triphosphatase_THEP1"/>
</dbReference>
<organism evidence="4 5">
    <name type="scientific">Amedibacillus dolichus</name>
    <dbReference type="NCBI Taxonomy" id="31971"/>
    <lineage>
        <taxon>Bacteria</taxon>
        <taxon>Bacillati</taxon>
        <taxon>Bacillota</taxon>
        <taxon>Erysipelotrichia</taxon>
        <taxon>Erysipelotrichales</taxon>
        <taxon>Erysipelotrichaceae</taxon>
        <taxon>Amedibacillus</taxon>
    </lineage>
</organism>
<keyword evidence="5" id="KW-1185">Reference proteome</keyword>
<sequence length="165" mass="19277">MKIFLTGEKGVGKSTCIQEIIKECQISVCGFMTLPFYEENKRVGFMLHALVDREINDVRFSKQKEVIPNVFNSFGVEVLKECLHYRNRFLILDEIGFLEQNEKAYLAQLKENIDAFNNIIGVLRKCDIQYIVEIKKRKDVLLLDFDKLSKNEVKTLLKMYVEDSL</sequence>
<proteinExistence type="predicted"/>
<dbReference type="PANTHER" id="PTHR43146:SF1">
    <property type="entry name" value="CANCER-RELATED NUCLEOSIDE-TRIPHOSPHATASE"/>
    <property type="match status" value="1"/>
</dbReference>
<evidence type="ECO:0000256" key="3">
    <source>
        <dbReference type="ARBA" id="ARBA00022840"/>
    </source>
</evidence>
<dbReference type="Proteomes" id="UP000284868">
    <property type="component" value="Unassembled WGS sequence"/>
</dbReference>
<dbReference type="SUPFAM" id="SSF52540">
    <property type="entry name" value="P-loop containing nucleoside triphosphate hydrolases"/>
    <property type="match status" value="1"/>
</dbReference>
<dbReference type="RefSeq" id="WP_118365708.1">
    <property type="nucleotide sequence ID" value="NZ_QRPK01000039.1"/>
</dbReference>
<name>A0A415P951_9FIRM</name>
<dbReference type="InterPro" id="IPR027417">
    <property type="entry name" value="P-loop_NTPase"/>
</dbReference>
<evidence type="ECO:0000256" key="2">
    <source>
        <dbReference type="ARBA" id="ARBA00022801"/>
    </source>
</evidence>
<dbReference type="EMBL" id="QRPK01000039">
    <property type="protein sequence ID" value="RHM09272.1"/>
    <property type="molecule type" value="Genomic_DNA"/>
</dbReference>